<sequence length="83" mass="9859">MDKESGGKILIRTYSLLKEVVGQRVVLHRHFELKSLKLQELNFKCALQYQEDGFISMIMFECQEYFVVAVLHRKMIPRGQWEP</sequence>
<evidence type="ECO:0000313" key="2">
    <source>
        <dbReference type="Proteomes" id="UP000242715"/>
    </source>
</evidence>
<dbReference type="OrthoDB" id="10436473at2759"/>
<keyword evidence="2" id="KW-1185">Reference proteome</keyword>
<name>A0A2Z6NR52_TRISU</name>
<dbReference type="Proteomes" id="UP000242715">
    <property type="component" value="Unassembled WGS sequence"/>
</dbReference>
<protein>
    <submittedName>
        <fullName evidence="1">Uncharacterized protein</fullName>
    </submittedName>
</protein>
<dbReference type="AlphaFoldDB" id="A0A2Z6NR52"/>
<organism evidence="1 2">
    <name type="scientific">Trifolium subterraneum</name>
    <name type="common">Subterranean clover</name>
    <dbReference type="NCBI Taxonomy" id="3900"/>
    <lineage>
        <taxon>Eukaryota</taxon>
        <taxon>Viridiplantae</taxon>
        <taxon>Streptophyta</taxon>
        <taxon>Embryophyta</taxon>
        <taxon>Tracheophyta</taxon>
        <taxon>Spermatophyta</taxon>
        <taxon>Magnoliopsida</taxon>
        <taxon>eudicotyledons</taxon>
        <taxon>Gunneridae</taxon>
        <taxon>Pentapetalae</taxon>
        <taxon>rosids</taxon>
        <taxon>fabids</taxon>
        <taxon>Fabales</taxon>
        <taxon>Fabaceae</taxon>
        <taxon>Papilionoideae</taxon>
        <taxon>50 kb inversion clade</taxon>
        <taxon>NPAAA clade</taxon>
        <taxon>Hologalegina</taxon>
        <taxon>IRL clade</taxon>
        <taxon>Trifolieae</taxon>
        <taxon>Trifolium</taxon>
    </lineage>
</organism>
<accession>A0A2Z6NR52</accession>
<dbReference type="EMBL" id="DF974058">
    <property type="protein sequence ID" value="GAU44603.1"/>
    <property type="molecule type" value="Genomic_DNA"/>
</dbReference>
<evidence type="ECO:0000313" key="1">
    <source>
        <dbReference type="EMBL" id="GAU44603.1"/>
    </source>
</evidence>
<gene>
    <name evidence="1" type="ORF">TSUD_240950</name>
</gene>
<reference evidence="2" key="1">
    <citation type="journal article" date="2017" name="Front. Plant Sci.">
        <title>Climate Clever Clovers: New Paradigm to Reduce the Environmental Footprint of Ruminants by Breeding Low Methanogenic Forages Utilizing Haplotype Variation.</title>
        <authorList>
            <person name="Kaur P."/>
            <person name="Appels R."/>
            <person name="Bayer P.E."/>
            <person name="Keeble-Gagnere G."/>
            <person name="Wang J."/>
            <person name="Hirakawa H."/>
            <person name="Shirasawa K."/>
            <person name="Vercoe P."/>
            <person name="Stefanova K."/>
            <person name="Durmic Z."/>
            <person name="Nichols P."/>
            <person name="Revell C."/>
            <person name="Isobe S.N."/>
            <person name="Edwards D."/>
            <person name="Erskine W."/>
        </authorList>
    </citation>
    <scope>NUCLEOTIDE SEQUENCE [LARGE SCALE GENOMIC DNA]</scope>
    <source>
        <strain evidence="2">cv. Daliak</strain>
    </source>
</reference>
<proteinExistence type="predicted"/>